<reference evidence="4" key="1">
    <citation type="submission" date="2016-10" db="EMBL/GenBank/DDBJ databases">
        <title>Sequence of Gallionella enrichment culture.</title>
        <authorList>
            <person name="Poehlein A."/>
            <person name="Muehling M."/>
            <person name="Daniel R."/>
        </authorList>
    </citation>
    <scope>NUCLEOTIDE SEQUENCE</scope>
</reference>
<dbReference type="EMBL" id="MLJW01000007">
    <property type="protein sequence ID" value="OIR16219.1"/>
    <property type="molecule type" value="Genomic_DNA"/>
</dbReference>
<dbReference type="InterPro" id="IPR000700">
    <property type="entry name" value="PAS-assoc_C"/>
</dbReference>
<dbReference type="InterPro" id="IPR029787">
    <property type="entry name" value="Nucleotide_cyclase"/>
</dbReference>
<feature type="domain" description="PAS" evidence="1">
    <location>
        <begin position="696"/>
        <end position="745"/>
    </location>
</feature>
<comment type="caution">
    <text evidence="4">The sequence shown here is derived from an EMBL/GenBank/DDBJ whole genome shotgun (WGS) entry which is preliminary data.</text>
</comment>
<feature type="domain" description="GGDEF" evidence="3">
    <location>
        <begin position="856"/>
        <end position="989"/>
    </location>
</feature>
<dbReference type="InterPro" id="IPR029016">
    <property type="entry name" value="GAF-like_dom_sf"/>
</dbReference>
<accession>A0A1J5T7X2</accession>
<dbReference type="GO" id="GO:0052621">
    <property type="term" value="F:diguanylate cyclase activity"/>
    <property type="evidence" value="ECO:0007669"/>
    <property type="project" value="UniProtKB-EC"/>
</dbReference>
<dbReference type="InterPro" id="IPR000014">
    <property type="entry name" value="PAS"/>
</dbReference>
<dbReference type="EC" id="2.7.7.65" evidence="4"/>
<dbReference type="Pfam" id="PF08447">
    <property type="entry name" value="PAS_3"/>
    <property type="match status" value="1"/>
</dbReference>
<dbReference type="PROSITE" id="PS50887">
    <property type="entry name" value="GGDEF"/>
    <property type="match status" value="1"/>
</dbReference>
<protein>
    <submittedName>
        <fullName evidence="4">Putative diguanylate cyclase YegE</fullName>
        <ecNumber evidence="4">2.7.7.65</ecNumber>
    </submittedName>
</protein>
<dbReference type="InterPro" id="IPR003018">
    <property type="entry name" value="GAF"/>
</dbReference>
<dbReference type="SUPFAM" id="SSF55781">
    <property type="entry name" value="GAF domain-like"/>
    <property type="match status" value="1"/>
</dbReference>
<proteinExistence type="predicted"/>
<dbReference type="InterPro" id="IPR052155">
    <property type="entry name" value="Biofilm_reg_signaling"/>
</dbReference>
<keyword evidence="4" id="KW-0808">Transferase</keyword>
<dbReference type="PANTHER" id="PTHR44757">
    <property type="entry name" value="DIGUANYLATE CYCLASE DGCP"/>
    <property type="match status" value="1"/>
</dbReference>
<dbReference type="Pfam" id="PF00990">
    <property type="entry name" value="GGDEF"/>
    <property type="match status" value="1"/>
</dbReference>
<feature type="domain" description="PAC" evidence="2">
    <location>
        <begin position="650"/>
        <end position="702"/>
    </location>
</feature>
<feature type="domain" description="PAS" evidence="1">
    <location>
        <begin position="198"/>
        <end position="268"/>
    </location>
</feature>
<dbReference type="CDD" id="cd01949">
    <property type="entry name" value="GGDEF"/>
    <property type="match status" value="1"/>
</dbReference>
<dbReference type="PROSITE" id="PS50112">
    <property type="entry name" value="PAS"/>
    <property type="match status" value="5"/>
</dbReference>
<dbReference type="Pfam" id="PF08448">
    <property type="entry name" value="PAS_4"/>
    <property type="match status" value="2"/>
</dbReference>
<dbReference type="InterPro" id="IPR035965">
    <property type="entry name" value="PAS-like_dom_sf"/>
</dbReference>
<feature type="domain" description="PAS" evidence="1">
    <location>
        <begin position="448"/>
        <end position="518"/>
    </location>
</feature>
<dbReference type="PROSITE" id="PS50113">
    <property type="entry name" value="PAC"/>
    <property type="match status" value="5"/>
</dbReference>
<feature type="domain" description="PAS" evidence="1">
    <location>
        <begin position="321"/>
        <end position="391"/>
    </location>
</feature>
<feature type="domain" description="PAC" evidence="2">
    <location>
        <begin position="772"/>
        <end position="824"/>
    </location>
</feature>
<sequence length="993" mass="112785">MQHENHTRMKSSGKLSSGSLSVQIDTDALINFQSAILKAVAFGSDDKEIIDHVCRLGEELVPGCLATVMLLDNRGLLNVHSAPSAAPEITIKLNGLCPGPESGPCGNAVYRQEPVFVEDTLNDPRWNGLKTVAEEFRFGSCWSMPVFSEGRIVVGTFALTGFENRMPTSFQRKLMETAASIIAIVLERGKKNVALQRSEERFKQLFEGATDSKMLISDDGRILDVNRIAHERLGYAKSEMIGRLVSDFVTTENIDKVNQRLDRVTRDGHATYESAQLRRDGSIMPVEISTVVIDMDDGKAYYSILRDITERKRIEMALHQSEKRFRDLVETTTDWIWEVDDKWRYVYVSPRVQDLFGYSSGDLIGKTPFDFMPENEISPRKEQSRALAKNGEAIYQIESRRIHKDGHEVIVETSGLPMFDDAGRLIGYRGITRDISHRKKMELALRENEAHLRDIMQHAPIGLATVSLEGRFMEANQSLCEIVGYTKNELKKLTFQEITYPDDLSSDLGNVKRLLAGEISFYKMEKRYIKKSGDIVWIQLTGSLLRDAAGVPSHFIAQIEDISERKVFEKRLRLERDFSNSILDTAKSMVMVIDREGKIVRLNHEALEFTGYTFDEIKNRAFFWERFLPPEQKGEVRKVFDKLISGDVVARYENFWFRRDGSKRLFDWSNSILRGLDGKVEYLVTVGIDITERKQSEARLQLAASVFTHAREGIMITDAQGDILEVNNTFTLITGYKREEVLGRNPRILQSGRHEPGFFEAMWRSLVNEDFWTGEIWNRRKNGEVYAEMLTISTVRDADGKILNHVSLFTDITELKLYQKQLEYIAHSDMLTGLPNRVLLADRLRQAMSQCLRRDSSLAVVYLDLDGFKAINDGYGHDVGDQLLINISQRMKDVLRECDTLARIGGDEFVAVLADLDKPHDCEPVLARLLQAAADPVKLGDAVLQVSASIGVSFYPKDNVDADQLMRQADHAMYQAKQAGKNRYQLFGMNRDG</sequence>
<evidence type="ECO:0000259" key="3">
    <source>
        <dbReference type="PROSITE" id="PS50887"/>
    </source>
</evidence>
<evidence type="ECO:0000313" key="4">
    <source>
        <dbReference type="EMBL" id="OIR16219.1"/>
    </source>
</evidence>
<dbReference type="InterPro" id="IPR001610">
    <property type="entry name" value="PAC"/>
</dbReference>
<dbReference type="InterPro" id="IPR000160">
    <property type="entry name" value="GGDEF_dom"/>
</dbReference>
<dbReference type="SUPFAM" id="SSF55785">
    <property type="entry name" value="PYP-like sensor domain (PAS domain)"/>
    <property type="match status" value="5"/>
</dbReference>
<dbReference type="NCBIfam" id="TIGR00254">
    <property type="entry name" value="GGDEF"/>
    <property type="match status" value="1"/>
</dbReference>
<dbReference type="Gene3D" id="3.30.450.40">
    <property type="match status" value="1"/>
</dbReference>
<name>A0A1J5T7X2_9ZZZZ</name>
<feature type="domain" description="PAC" evidence="2">
    <location>
        <begin position="395"/>
        <end position="447"/>
    </location>
</feature>
<dbReference type="PANTHER" id="PTHR44757:SF2">
    <property type="entry name" value="BIOFILM ARCHITECTURE MAINTENANCE PROTEIN MBAA"/>
    <property type="match status" value="1"/>
</dbReference>
<dbReference type="InterPro" id="IPR013656">
    <property type="entry name" value="PAS_4"/>
</dbReference>
<keyword evidence="4" id="KW-0548">Nucleotidyltransferase</keyword>
<dbReference type="FunFam" id="3.30.70.270:FF:000001">
    <property type="entry name" value="Diguanylate cyclase domain protein"/>
    <property type="match status" value="1"/>
</dbReference>
<organism evidence="4">
    <name type="scientific">mine drainage metagenome</name>
    <dbReference type="NCBI Taxonomy" id="410659"/>
    <lineage>
        <taxon>unclassified sequences</taxon>
        <taxon>metagenomes</taxon>
        <taxon>ecological metagenomes</taxon>
    </lineage>
</organism>
<dbReference type="NCBIfam" id="TIGR00229">
    <property type="entry name" value="sensory_box"/>
    <property type="match status" value="5"/>
</dbReference>
<evidence type="ECO:0000259" key="2">
    <source>
        <dbReference type="PROSITE" id="PS50113"/>
    </source>
</evidence>
<gene>
    <name evidence="4" type="primary">yegE_6</name>
    <name evidence="4" type="ORF">GALL_29390</name>
</gene>
<dbReference type="Pfam" id="PF13426">
    <property type="entry name" value="PAS_9"/>
    <property type="match status" value="2"/>
</dbReference>
<dbReference type="SMART" id="SM00267">
    <property type="entry name" value="GGDEF"/>
    <property type="match status" value="1"/>
</dbReference>
<dbReference type="SUPFAM" id="SSF55073">
    <property type="entry name" value="Nucleotide cyclase"/>
    <property type="match status" value="1"/>
</dbReference>
<dbReference type="SMART" id="SM00065">
    <property type="entry name" value="GAF"/>
    <property type="match status" value="1"/>
</dbReference>
<evidence type="ECO:0000259" key="1">
    <source>
        <dbReference type="PROSITE" id="PS50112"/>
    </source>
</evidence>
<feature type="domain" description="PAC" evidence="2">
    <location>
        <begin position="522"/>
        <end position="574"/>
    </location>
</feature>
<dbReference type="InterPro" id="IPR043128">
    <property type="entry name" value="Rev_trsase/Diguanyl_cyclase"/>
</dbReference>
<feature type="domain" description="PAC" evidence="2">
    <location>
        <begin position="270"/>
        <end position="320"/>
    </location>
</feature>
<dbReference type="Gene3D" id="3.30.450.20">
    <property type="entry name" value="PAS domain"/>
    <property type="match status" value="5"/>
</dbReference>
<feature type="domain" description="PAS" evidence="1">
    <location>
        <begin position="575"/>
        <end position="647"/>
    </location>
</feature>
<dbReference type="Gene3D" id="3.30.70.270">
    <property type="match status" value="1"/>
</dbReference>
<dbReference type="SMART" id="SM00091">
    <property type="entry name" value="PAS"/>
    <property type="match status" value="5"/>
</dbReference>
<dbReference type="AlphaFoldDB" id="A0A1J5T7X2"/>
<dbReference type="Pfam" id="PF13185">
    <property type="entry name" value="GAF_2"/>
    <property type="match status" value="1"/>
</dbReference>
<dbReference type="SMART" id="SM00086">
    <property type="entry name" value="PAC"/>
    <property type="match status" value="5"/>
</dbReference>
<dbReference type="InterPro" id="IPR013655">
    <property type="entry name" value="PAS_fold_3"/>
</dbReference>
<dbReference type="CDD" id="cd00130">
    <property type="entry name" value="PAS"/>
    <property type="match status" value="5"/>
</dbReference>